<keyword evidence="2" id="KW-1185">Reference proteome</keyword>
<comment type="caution">
    <text evidence="1">The sequence shown here is derived from an EMBL/GenBank/DDBJ whole genome shotgun (WGS) entry which is preliminary data.</text>
</comment>
<dbReference type="EMBL" id="PEDL01000027">
    <property type="protein sequence ID" value="PHV69490.1"/>
    <property type="molecule type" value="Genomic_DNA"/>
</dbReference>
<accession>A0AC61D9P7</accession>
<name>A0AC61D9P7_9FIRM</name>
<sequence>MDDFEEIYATYRQDIFLFILKILNNQIEVAEELTQETFYQVFISLHRFKGNCKLKIWICQIAKNVCFKYFKKNPIHISIDDEIKKIEQSDVFVNTLDQIMLDKEMRQYVIECIRKLSKKYRDVLMYRIYFEMTFTEIGQCLSISEDSAKVIFHRGKDKLKSQLEKYV</sequence>
<gene>
    <name evidence="1" type="ORF">CS063_15615</name>
</gene>
<evidence type="ECO:0000313" key="1">
    <source>
        <dbReference type="EMBL" id="PHV69490.1"/>
    </source>
</evidence>
<evidence type="ECO:0000313" key="2">
    <source>
        <dbReference type="Proteomes" id="UP000224460"/>
    </source>
</evidence>
<reference evidence="1" key="1">
    <citation type="submission" date="2017-10" db="EMBL/GenBank/DDBJ databases">
        <title>Genome sequence of cellulolytic Lachnospiraceae bacterium XHS1971 isolated from hotspring sediment.</title>
        <authorList>
            <person name="Vasudevan G."/>
            <person name="Joshi A.J."/>
            <person name="Hivarkar S."/>
            <person name="Lanjekar V.B."/>
            <person name="Dhakephalkar P.K."/>
            <person name="Dagar S."/>
        </authorList>
    </citation>
    <scope>NUCLEOTIDE SEQUENCE</scope>
    <source>
        <strain evidence="1">XHS1971</strain>
    </source>
</reference>
<protein>
    <submittedName>
        <fullName evidence="1">Uncharacterized protein</fullName>
    </submittedName>
</protein>
<dbReference type="Proteomes" id="UP000224460">
    <property type="component" value="Unassembled WGS sequence"/>
</dbReference>
<organism evidence="1 2">
    <name type="scientific">Sporanaerobium hydrogeniformans</name>
    <dbReference type="NCBI Taxonomy" id="3072179"/>
    <lineage>
        <taxon>Bacteria</taxon>
        <taxon>Bacillati</taxon>
        <taxon>Bacillota</taxon>
        <taxon>Clostridia</taxon>
        <taxon>Lachnospirales</taxon>
        <taxon>Lachnospiraceae</taxon>
        <taxon>Sporanaerobium</taxon>
    </lineage>
</organism>
<proteinExistence type="predicted"/>